<gene>
    <name evidence="7 9" type="primary">tyrS</name>
    <name evidence="9" type="ORF">NLO413_0707</name>
</gene>
<keyword evidence="8" id="KW-0694">RNA-binding</keyword>
<dbReference type="GO" id="GO:0005829">
    <property type="term" value="C:cytosol"/>
    <property type="evidence" value="ECO:0007669"/>
    <property type="project" value="TreeGrafter"/>
</dbReference>
<dbReference type="AlphaFoldDB" id="A0A0F3NMP4"/>
<evidence type="ECO:0000256" key="7">
    <source>
        <dbReference type="HAMAP-Rule" id="MF_02006"/>
    </source>
</evidence>
<dbReference type="GO" id="GO:0005524">
    <property type="term" value="F:ATP binding"/>
    <property type="evidence" value="ECO:0007669"/>
    <property type="project" value="UniProtKB-UniRule"/>
</dbReference>
<comment type="subcellular location">
    <subcellularLocation>
        <location evidence="7">Cytoplasm</location>
    </subcellularLocation>
</comment>
<comment type="function">
    <text evidence="7">Catalyzes the attachment of tyrosine to tRNA(Tyr) in a two-step reaction: tyrosine is first activated by ATP to form Tyr-AMP and then transferred to the acceptor end of tRNA(Tyr).</text>
</comment>
<keyword evidence="5 7" id="KW-0030">Aminoacyl-tRNA synthetase</keyword>
<dbReference type="PANTHER" id="PTHR11766">
    <property type="entry name" value="TYROSYL-TRNA SYNTHETASE"/>
    <property type="match status" value="1"/>
</dbReference>
<reference evidence="9 10" key="1">
    <citation type="submission" date="2015-02" db="EMBL/GenBank/DDBJ databases">
        <title>Genome Sequencing of Rickettsiales.</title>
        <authorList>
            <person name="Daugherty S.C."/>
            <person name="Su Q."/>
            <person name="Abolude K."/>
            <person name="Beier-Sexton M."/>
            <person name="Carlyon J.A."/>
            <person name="Carter R."/>
            <person name="Day N.P."/>
            <person name="Dumler S.J."/>
            <person name="Dyachenko V."/>
            <person name="Godinez A."/>
            <person name="Kurtti T.J."/>
            <person name="Lichay M."/>
            <person name="Mullins K.E."/>
            <person name="Ott S."/>
            <person name="Pappas-Brown V."/>
            <person name="Paris D.H."/>
            <person name="Patel P."/>
            <person name="Richards A.L."/>
            <person name="Sadzewicz L."/>
            <person name="Sears K."/>
            <person name="Seidman D."/>
            <person name="Sengamalay N."/>
            <person name="Stenos J."/>
            <person name="Tallon L.J."/>
            <person name="Vincent G."/>
            <person name="Fraser C.M."/>
            <person name="Munderloh U."/>
            <person name="Dunning-Hotopp J.C."/>
        </authorList>
    </citation>
    <scope>NUCLEOTIDE SEQUENCE [LARGE SCALE GENOMIC DNA]</scope>
    <source>
        <strain evidence="9 10">RAC413</strain>
    </source>
</reference>
<proteinExistence type="inferred from homology"/>
<feature type="short sequence motif" description="'KMSKS' region" evidence="7">
    <location>
        <begin position="207"/>
        <end position="211"/>
    </location>
</feature>
<feature type="binding site" evidence="7">
    <location>
        <position position="151"/>
    </location>
    <ligand>
        <name>L-tyrosine</name>
        <dbReference type="ChEBI" id="CHEBI:58315"/>
    </ligand>
</feature>
<dbReference type="InterPro" id="IPR002307">
    <property type="entry name" value="Tyr-tRNA-ligase"/>
</dbReference>
<comment type="caution">
    <text evidence="9">The sequence shown here is derived from an EMBL/GenBank/DDBJ whole genome shotgun (WGS) entry which is preliminary data.</text>
</comment>
<dbReference type="SUPFAM" id="SSF55174">
    <property type="entry name" value="Alpha-L RNA-binding motif"/>
    <property type="match status" value="1"/>
</dbReference>
<sequence>MHSEKIHAYVGFDCTAKGLHIGSLIQIMILRHLQKFGHKPIILLGGGTTKIGDPSGKDKTRTMLSSSEILNNMQGIRKTIKKFIDCDSCEKSSAIIVDNSEWLDDMNYIKFLCDIGSKFSVNVMMNFESVKTRLERKQNLSFLEFNYMLLQAYDFVELHRRYNCMLQIGGSDQWGNIVSGVDLGRKLKLPELFGITTCLLLTSSGKKMGKTATGAVWLDEEMYSPYDYWQYFRNIHDEDVGRFLRFFTELSDSDIKELESLSVKEINSVKKILATEATKICHGAEVASCVADSAVKIFEHNDDTLLPVIQISKEDIVSGMSIIKLLQLCGIATSNNRARKLINDRGCKINGIVVEDCAQMLYIDQFYAKGYVKLSSGKKRHLKIVVK</sequence>
<feature type="binding site" evidence="7">
    <location>
        <position position="147"/>
    </location>
    <ligand>
        <name>L-tyrosine</name>
        <dbReference type="ChEBI" id="CHEBI:58315"/>
    </ligand>
</feature>
<dbReference type="InterPro" id="IPR014729">
    <property type="entry name" value="Rossmann-like_a/b/a_fold"/>
</dbReference>
<dbReference type="PRINTS" id="PR01040">
    <property type="entry name" value="TRNASYNTHTYR"/>
</dbReference>
<comment type="similarity">
    <text evidence="7">Belongs to the class-I aminoacyl-tRNA synthetase family. TyrS type 1 subfamily.</text>
</comment>
<dbReference type="InterPro" id="IPR024088">
    <property type="entry name" value="Tyr-tRNA-ligase_bac-type"/>
</dbReference>
<feature type="binding site" evidence="7">
    <location>
        <position position="210"/>
    </location>
    <ligand>
        <name>ATP</name>
        <dbReference type="ChEBI" id="CHEBI:30616"/>
    </ligand>
</feature>
<dbReference type="InterPro" id="IPR036986">
    <property type="entry name" value="S4_RNA-bd_sf"/>
</dbReference>
<dbReference type="Gene3D" id="3.40.50.620">
    <property type="entry name" value="HUPs"/>
    <property type="match status" value="1"/>
</dbReference>
<evidence type="ECO:0000256" key="5">
    <source>
        <dbReference type="ARBA" id="ARBA00023146"/>
    </source>
</evidence>
<evidence type="ECO:0000256" key="8">
    <source>
        <dbReference type="PROSITE-ProRule" id="PRU00182"/>
    </source>
</evidence>
<dbReference type="EMBL" id="LANX01000001">
    <property type="protein sequence ID" value="KJV69320.1"/>
    <property type="molecule type" value="Genomic_DNA"/>
</dbReference>
<keyword evidence="4 7" id="KW-0648">Protein biosynthesis</keyword>
<dbReference type="Gene3D" id="3.10.290.10">
    <property type="entry name" value="RNA-binding S4 domain"/>
    <property type="match status" value="1"/>
</dbReference>
<dbReference type="CDD" id="cd00805">
    <property type="entry name" value="TyrRS_core"/>
    <property type="match status" value="1"/>
</dbReference>
<dbReference type="GO" id="GO:0006437">
    <property type="term" value="P:tyrosyl-tRNA aminoacylation"/>
    <property type="evidence" value="ECO:0007669"/>
    <property type="project" value="UniProtKB-UniRule"/>
</dbReference>
<feature type="binding site" evidence="7">
    <location>
        <position position="9"/>
    </location>
    <ligand>
        <name>L-tyrosine</name>
        <dbReference type="ChEBI" id="CHEBI:58315"/>
    </ligand>
</feature>
<dbReference type="PANTHER" id="PTHR11766:SF0">
    <property type="entry name" value="TYROSINE--TRNA LIGASE, MITOCHONDRIAL"/>
    <property type="match status" value="1"/>
</dbReference>
<evidence type="ECO:0000313" key="10">
    <source>
        <dbReference type="Proteomes" id="UP000033562"/>
    </source>
</evidence>
<dbReference type="PROSITE" id="PS50889">
    <property type="entry name" value="S4"/>
    <property type="match status" value="1"/>
</dbReference>
<name>A0A0F3NMP4_9RICK</name>
<dbReference type="Proteomes" id="UP000033562">
    <property type="component" value="Unassembled WGS sequence"/>
</dbReference>
<dbReference type="STRING" id="1359163.NLO413_0707"/>
<keyword evidence="7" id="KW-0963">Cytoplasm</keyword>
<dbReference type="GO" id="GO:0003723">
    <property type="term" value="F:RNA binding"/>
    <property type="evidence" value="ECO:0007669"/>
    <property type="project" value="UniProtKB-KW"/>
</dbReference>
<evidence type="ECO:0000256" key="4">
    <source>
        <dbReference type="ARBA" id="ARBA00022917"/>
    </source>
</evidence>
<comment type="subunit">
    <text evidence="7">Homodimer.</text>
</comment>
<comment type="catalytic activity">
    <reaction evidence="6 7">
        <text>tRNA(Tyr) + L-tyrosine + ATP = L-tyrosyl-tRNA(Tyr) + AMP + diphosphate + H(+)</text>
        <dbReference type="Rhea" id="RHEA:10220"/>
        <dbReference type="Rhea" id="RHEA-COMP:9706"/>
        <dbReference type="Rhea" id="RHEA-COMP:9707"/>
        <dbReference type="ChEBI" id="CHEBI:15378"/>
        <dbReference type="ChEBI" id="CHEBI:30616"/>
        <dbReference type="ChEBI" id="CHEBI:33019"/>
        <dbReference type="ChEBI" id="CHEBI:58315"/>
        <dbReference type="ChEBI" id="CHEBI:78442"/>
        <dbReference type="ChEBI" id="CHEBI:78536"/>
        <dbReference type="ChEBI" id="CHEBI:456215"/>
        <dbReference type="EC" id="6.1.1.1"/>
    </reaction>
</comment>
<dbReference type="FunFam" id="1.10.240.10:FF:000001">
    <property type="entry name" value="Tyrosine--tRNA ligase"/>
    <property type="match status" value="1"/>
</dbReference>
<organism evidence="9 10">
    <name type="scientific">Candidatus Neoehrlichia procyonis str. RAC413</name>
    <dbReference type="NCBI Taxonomy" id="1359163"/>
    <lineage>
        <taxon>Bacteria</taxon>
        <taxon>Pseudomonadati</taxon>
        <taxon>Pseudomonadota</taxon>
        <taxon>Alphaproteobacteria</taxon>
        <taxon>Rickettsiales</taxon>
        <taxon>Anaplasmataceae</taxon>
        <taxon>Candidatus Neoehrlichia</taxon>
    </lineage>
</organism>
<keyword evidence="3 7" id="KW-0067">ATP-binding</keyword>
<dbReference type="NCBIfam" id="TIGR00234">
    <property type="entry name" value="tyrS"/>
    <property type="match status" value="1"/>
</dbReference>
<dbReference type="SUPFAM" id="SSF52374">
    <property type="entry name" value="Nucleotidylyl transferase"/>
    <property type="match status" value="1"/>
</dbReference>
<accession>A0A0F3NMP4</accession>
<evidence type="ECO:0000256" key="2">
    <source>
        <dbReference type="ARBA" id="ARBA00022741"/>
    </source>
</evidence>
<dbReference type="PATRIC" id="fig|1359163.3.peg.683"/>
<keyword evidence="2 7" id="KW-0547">Nucleotide-binding</keyword>
<evidence type="ECO:0000256" key="3">
    <source>
        <dbReference type="ARBA" id="ARBA00022840"/>
    </source>
</evidence>
<dbReference type="InterPro" id="IPR002305">
    <property type="entry name" value="aa-tRNA-synth_Ic"/>
</dbReference>
<dbReference type="GO" id="GO:0004831">
    <property type="term" value="F:tyrosine-tRNA ligase activity"/>
    <property type="evidence" value="ECO:0007669"/>
    <property type="project" value="UniProtKB-UniRule"/>
</dbReference>
<evidence type="ECO:0000256" key="6">
    <source>
        <dbReference type="ARBA" id="ARBA00048248"/>
    </source>
</evidence>
<dbReference type="EC" id="6.1.1.1" evidence="7"/>
<keyword evidence="1 7" id="KW-0436">Ligase</keyword>
<dbReference type="InterPro" id="IPR024107">
    <property type="entry name" value="Tyr-tRNA-ligase_bac_1"/>
</dbReference>
<comment type="caution">
    <text evidence="7">Lacks conserved residue(s) required for the propagation of feature annotation.</text>
</comment>
<keyword evidence="10" id="KW-1185">Reference proteome</keyword>
<dbReference type="Gene3D" id="1.10.240.10">
    <property type="entry name" value="Tyrosyl-Transfer RNA Synthetase"/>
    <property type="match status" value="1"/>
</dbReference>
<dbReference type="Pfam" id="PF00579">
    <property type="entry name" value="tRNA-synt_1b"/>
    <property type="match status" value="1"/>
</dbReference>
<dbReference type="HAMAP" id="MF_02006">
    <property type="entry name" value="Tyr_tRNA_synth_type1"/>
    <property type="match status" value="1"/>
</dbReference>
<evidence type="ECO:0000256" key="1">
    <source>
        <dbReference type="ARBA" id="ARBA00022598"/>
    </source>
</evidence>
<protein>
    <recommendedName>
        <fullName evidence="7">Tyrosine--tRNA ligase</fullName>
        <ecNumber evidence="7">6.1.1.1</ecNumber>
    </recommendedName>
    <alternativeName>
        <fullName evidence="7">Tyrosyl-tRNA synthetase</fullName>
        <shortName evidence="7">TyrRS</shortName>
    </alternativeName>
</protein>
<evidence type="ECO:0000313" key="9">
    <source>
        <dbReference type="EMBL" id="KJV69320.1"/>
    </source>
</evidence>